<dbReference type="InterPro" id="IPR002083">
    <property type="entry name" value="MATH/TRAF_dom"/>
</dbReference>
<evidence type="ECO:0000259" key="1">
    <source>
        <dbReference type="PROSITE" id="PS50144"/>
    </source>
</evidence>
<sequence>MAANSGDPATAVSIMPVSCGRPYVGHQLHPKGCRRTNTDFFSLFLLLVDADDAGEAVAAQPTFSLLDQDQKPVPSYSRTPAMTNFSALERSIGYEKFMRRETLERSEHLIDDCFAVRVDVHVVVKEAPSMVVPPSDMHRHIGDLLSSEEGADLEFRVVSL</sequence>
<dbReference type="Proteomes" id="UP000298652">
    <property type="component" value="Chromosome 7"/>
</dbReference>
<protein>
    <recommendedName>
        <fullName evidence="1">MATH domain-containing protein</fullName>
    </recommendedName>
</protein>
<dbReference type="EMBL" id="CM016558">
    <property type="protein sequence ID" value="TKW04465.1"/>
    <property type="molecule type" value="Genomic_DNA"/>
</dbReference>
<name>A0A4U6TSL1_SETVI</name>
<dbReference type="Gramene" id="TKW04465">
    <property type="protein sequence ID" value="TKW04465"/>
    <property type="gene ID" value="SEVIR_7G111000v2"/>
</dbReference>
<evidence type="ECO:0000313" key="3">
    <source>
        <dbReference type="Proteomes" id="UP000298652"/>
    </source>
</evidence>
<organism evidence="2 3">
    <name type="scientific">Setaria viridis</name>
    <name type="common">Green bristlegrass</name>
    <name type="synonym">Setaria italica subsp. viridis</name>
    <dbReference type="NCBI Taxonomy" id="4556"/>
    <lineage>
        <taxon>Eukaryota</taxon>
        <taxon>Viridiplantae</taxon>
        <taxon>Streptophyta</taxon>
        <taxon>Embryophyta</taxon>
        <taxon>Tracheophyta</taxon>
        <taxon>Spermatophyta</taxon>
        <taxon>Magnoliopsida</taxon>
        <taxon>Liliopsida</taxon>
        <taxon>Poales</taxon>
        <taxon>Poaceae</taxon>
        <taxon>PACMAD clade</taxon>
        <taxon>Panicoideae</taxon>
        <taxon>Panicodae</taxon>
        <taxon>Paniceae</taxon>
        <taxon>Cenchrinae</taxon>
        <taxon>Setaria</taxon>
    </lineage>
</organism>
<dbReference type="AlphaFoldDB" id="A0A4U6TSL1"/>
<feature type="domain" description="MATH" evidence="1">
    <location>
        <begin position="1"/>
        <end position="120"/>
    </location>
</feature>
<evidence type="ECO:0000313" key="2">
    <source>
        <dbReference type="EMBL" id="TKW04465.1"/>
    </source>
</evidence>
<dbReference type="CDD" id="cd00121">
    <property type="entry name" value="MATH"/>
    <property type="match status" value="1"/>
</dbReference>
<dbReference type="Pfam" id="PF22486">
    <property type="entry name" value="MATH_2"/>
    <property type="match status" value="1"/>
</dbReference>
<dbReference type="PANTHER" id="PTHR26379">
    <property type="entry name" value="BTB/POZ AND MATH DOMAIN-CONTAINING PROTEIN 1"/>
    <property type="match status" value="1"/>
</dbReference>
<dbReference type="InterPro" id="IPR045005">
    <property type="entry name" value="BPM1-6"/>
</dbReference>
<dbReference type="OMA" id="CRRTNTD"/>
<dbReference type="SUPFAM" id="SSF49599">
    <property type="entry name" value="TRAF domain-like"/>
    <property type="match status" value="1"/>
</dbReference>
<gene>
    <name evidence="2" type="ORF">SEVIR_7G111000v2</name>
</gene>
<dbReference type="Gene3D" id="2.60.210.10">
    <property type="entry name" value="Apoptosis, Tumor Necrosis Factor Receptor Associated Protein 2, Chain A"/>
    <property type="match status" value="1"/>
</dbReference>
<reference evidence="2" key="1">
    <citation type="submission" date="2019-03" db="EMBL/GenBank/DDBJ databases">
        <title>WGS assembly of Setaria viridis.</title>
        <authorList>
            <person name="Huang P."/>
            <person name="Jenkins J."/>
            <person name="Grimwood J."/>
            <person name="Barry K."/>
            <person name="Healey A."/>
            <person name="Mamidi S."/>
            <person name="Sreedasyam A."/>
            <person name="Shu S."/>
            <person name="Feldman M."/>
            <person name="Wu J."/>
            <person name="Yu Y."/>
            <person name="Chen C."/>
            <person name="Johnson J."/>
            <person name="Rokhsar D."/>
            <person name="Baxter I."/>
            <person name="Schmutz J."/>
            <person name="Brutnell T."/>
            <person name="Kellogg E."/>
        </authorList>
    </citation>
    <scope>NUCLEOTIDE SEQUENCE [LARGE SCALE GENOMIC DNA]</scope>
</reference>
<dbReference type="PANTHER" id="PTHR26379:SF382">
    <property type="entry name" value="OS10G0435900 PROTEIN"/>
    <property type="match status" value="1"/>
</dbReference>
<dbReference type="GO" id="GO:0016567">
    <property type="term" value="P:protein ubiquitination"/>
    <property type="evidence" value="ECO:0007669"/>
    <property type="project" value="InterPro"/>
</dbReference>
<accession>A0A4U6TSL1</accession>
<keyword evidence="3" id="KW-1185">Reference proteome</keyword>
<proteinExistence type="predicted"/>
<dbReference type="PROSITE" id="PS50144">
    <property type="entry name" value="MATH"/>
    <property type="match status" value="1"/>
</dbReference>
<dbReference type="InterPro" id="IPR008974">
    <property type="entry name" value="TRAF-like"/>
</dbReference>